<dbReference type="AlphaFoldDB" id="A0A8S9RQU9"/>
<evidence type="ECO:0000313" key="1">
    <source>
        <dbReference type="EMBL" id="KAF3575343.1"/>
    </source>
</evidence>
<dbReference type="EMBL" id="QGKX02000095">
    <property type="protein sequence ID" value="KAF3575343.1"/>
    <property type="molecule type" value="Genomic_DNA"/>
</dbReference>
<comment type="caution">
    <text evidence="1">The sequence shown here is derived from an EMBL/GenBank/DDBJ whole genome shotgun (WGS) entry which is preliminary data.</text>
</comment>
<organism evidence="1 2">
    <name type="scientific">Brassica cretica</name>
    <name type="common">Mustard</name>
    <dbReference type="NCBI Taxonomy" id="69181"/>
    <lineage>
        <taxon>Eukaryota</taxon>
        <taxon>Viridiplantae</taxon>
        <taxon>Streptophyta</taxon>
        <taxon>Embryophyta</taxon>
        <taxon>Tracheophyta</taxon>
        <taxon>Spermatophyta</taxon>
        <taxon>Magnoliopsida</taxon>
        <taxon>eudicotyledons</taxon>
        <taxon>Gunneridae</taxon>
        <taxon>Pentapetalae</taxon>
        <taxon>rosids</taxon>
        <taxon>malvids</taxon>
        <taxon>Brassicales</taxon>
        <taxon>Brassicaceae</taxon>
        <taxon>Brassiceae</taxon>
        <taxon>Brassica</taxon>
    </lineage>
</organism>
<proteinExistence type="predicted"/>
<protein>
    <submittedName>
        <fullName evidence="1">Uncharacterized protein</fullName>
    </submittedName>
</protein>
<evidence type="ECO:0000313" key="2">
    <source>
        <dbReference type="Proteomes" id="UP000712600"/>
    </source>
</evidence>
<name>A0A8S9RQU9_BRACR</name>
<accession>A0A8S9RQU9</accession>
<reference evidence="1" key="1">
    <citation type="submission" date="2019-12" db="EMBL/GenBank/DDBJ databases">
        <title>Genome sequencing and annotation of Brassica cretica.</title>
        <authorList>
            <person name="Studholme D.J."/>
            <person name="Sarris P."/>
        </authorList>
    </citation>
    <scope>NUCLEOTIDE SEQUENCE</scope>
    <source>
        <strain evidence="1">PFS-109/04</strain>
        <tissue evidence="1">Leaf</tissue>
    </source>
</reference>
<sequence>MMVPQWINYLVYKKKKKKKTDQETPNCPGSIFEASLSSPITSQSLTKHEVPLSLRSDPYSLSQISDMSSVEAYSPLPIAVLLVPNAGLIRVE</sequence>
<dbReference type="Proteomes" id="UP000712600">
    <property type="component" value="Unassembled WGS sequence"/>
</dbReference>
<gene>
    <name evidence="1" type="ORF">F2Q69_00062164</name>
</gene>